<gene>
    <name evidence="2" type="ORF">G0Q06_04300</name>
</gene>
<evidence type="ECO:0000313" key="3">
    <source>
        <dbReference type="Proteomes" id="UP000478417"/>
    </source>
</evidence>
<accession>A0A6B2M0G7</accession>
<keyword evidence="3" id="KW-1185">Reference proteome</keyword>
<dbReference type="InterPro" id="IPR046801">
    <property type="entry name" value="OpcA_G6PD_N"/>
</dbReference>
<dbReference type="AlphaFoldDB" id="A0A6B2M0G7"/>
<comment type="caution">
    <text evidence="2">The sequence shown here is derived from an EMBL/GenBank/DDBJ whole genome shotgun (WGS) entry which is preliminary data.</text>
</comment>
<dbReference type="Proteomes" id="UP000478417">
    <property type="component" value="Unassembled WGS sequence"/>
</dbReference>
<name>A0A6B2M0G7_9BACT</name>
<dbReference type="RefSeq" id="WP_163962802.1">
    <property type="nucleotide sequence ID" value="NZ_JAAGNX010000001.1"/>
</dbReference>
<evidence type="ECO:0000259" key="1">
    <source>
        <dbReference type="Pfam" id="PF10128"/>
    </source>
</evidence>
<evidence type="ECO:0000313" key="2">
    <source>
        <dbReference type="EMBL" id="NDV61664.1"/>
    </source>
</evidence>
<dbReference type="Pfam" id="PF10128">
    <property type="entry name" value="OpcA_G6PD_assem"/>
    <property type="match status" value="1"/>
</dbReference>
<organism evidence="2 3">
    <name type="scientific">Oceanipulchritudo coccoides</name>
    <dbReference type="NCBI Taxonomy" id="2706888"/>
    <lineage>
        <taxon>Bacteria</taxon>
        <taxon>Pseudomonadati</taxon>
        <taxon>Verrucomicrobiota</taxon>
        <taxon>Opitutia</taxon>
        <taxon>Puniceicoccales</taxon>
        <taxon>Oceanipulchritudinaceae</taxon>
        <taxon>Oceanipulchritudo</taxon>
    </lineage>
</organism>
<proteinExistence type="predicted"/>
<dbReference type="EMBL" id="JAAGNX010000001">
    <property type="protein sequence ID" value="NDV61664.1"/>
    <property type="molecule type" value="Genomic_DNA"/>
</dbReference>
<reference evidence="2 3" key="1">
    <citation type="submission" date="2020-02" db="EMBL/GenBank/DDBJ databases">
        <title>Albibacoteraceae fam. nov., the first described family within the subdivision 4 Verrucomicrobia.</title>
        <authorList>
            <person name="Xi F."/>
        </authorList>
    </citation>
    <scope>NUCLEOTIDE SEQUENCE [LARGE SCALE GENOMIC DNA]</scope>
    <source>
        <strain evidence="2 3">CK1056</strain>
    </source>
</reference>
<protein>
    <recommendedName>
        <fullName evidence="1">Glucose-6-phosphate dehydrogenase assembly protein OpcA N-terminal domain-containing protein</fullName>
    </recommendedName>
</protein>
<feature type="domain" description="Glucose-6-phosphate dehydrogenase assembly protein OpcA N-terminal" evidence="1">
    <location>
        <begin position="70"/>
        <end position="173"/>
    </location>
</feature>
<sequence>MKRLIDTLPGVFMSVDEVTDTLSHMWDTEAGAEGGRMDFRASQMNLILHFGLETSAAEALEQFNTAIVFAQKYPCRLVVLCPYSESDSEVKFEGKLFSQCYIGKHLRDVCCCEALILGYSPEQSDFLENQVSIWLESDLPIYHWLHRVPAERISKHYLGFFKRCRRVLYDGSVEGDVYDLIEWPDPDRVIDLTKARSLPLRQHLGQFISRFSPSELVDGLQTLNFRYSKSMRRMAMQLMGWHKTALSKCFDRPADIDSVILSLEPLSADDHDCCLRIDWQFADAEKTLKLDYNRSRKSGIIRTNLSSGQLEHPLHVEPLSAEAVLGEALFFG</sequence>